<organism evidence="1 2">
    <name type="scientific">Phocaeicola vulgatus str. 3975 RP4</name>
    <dbReference type="NCBI Taxonomy" id="1339352"/>
    <lineage>
        <taxon>Bacteria</taxon>
        <taxon>Pseudomonadati</taxon>
        <taxon>Bacteroidota</taxon>
        <taxon>Bacteroidia</taxon>
        <taxon>Bacteroidales</taxon>
        <taxon>Bacteroidaceae</taxon>
        <taxon>Phocaeicola</taxon>
    </lineage>
</organism>
<reference evidence="1 2" key="1">
    <citation type="submission" date="2014-04" db="EMBL/GenBank/DDBJ databases">
        <authorList>
            <person name="Sears C."/>
            <person name="Carroll K."/>
            <person name="Sack B.R."/>
            <person name="Qadri F."/>
            <person name="Myers L.L."/>
            <person name="Chung G.-T."/>
            <person name="Escheverria P."/>
            <person name="Fraser C.M."/>
            <person name="Sadzewicz L."/>
            <person name="Shefchek K.A."/>
            <person name="Tallon L."/>
            <person name="Das S.P."/>
            <person name="Daugherty S."/>
            <person name="Mongodin E.F."/>
        </authorList>
    </citation>
    <scope>NUCLEOTIDE SEQUENCE [LARGE SCALE GENOMIC DNA]</scope>
    <source>
        <strain evidence="1 2">3975 RP4</strain>
    </source>
</reference>
<dbReference type="EMBL" id="JNHM01000002">
    <property type="protein sequence ID" value="KDS56902.1"/>
    <property type="molecule type" value="Genomic_DNA"/>
</dbReference>
<proteinExistence type="predicted"/>
<comment type="caution">
    <text evidence="1">The sequence shown here is derived from an EMBL/GenBank/DDBJ whole genome shotgun (WGS) entry which is preliminary data.</text>
</comment>
<protein>
    <submittedName>
        <fullName evidence="1">Uncharacterized protein</fullName>
    </submittedName>
</protein>
<name>A0A069SP75_PHOVU</name>
<evidence type="ECO:0000313" key="1">
    <source>
        <dbReference type="EMBL" id="KDS56902.1"/>
    </source>
</evidence>
<sequence length="42" mass="4619">METEEFSVVPVPEISSIIIPSTESIWPVAIKNADLAGDWLSF</sequence>
<accession>A0A069SP75</accession>
<dbReference type="AlphaFoldDB" id="A0A069SP75"/>
<evidence type="ECO:0000313" key="2">
    <source>
        <dbReference type="Proteomes" id="UP000027661"/>
    </source>
</evidence>
<gene>
    <name evidence="1" type="ORF">M099_0137</name>
</gene>
<dbReference type="Proteomes" id="UP000027661">
    <property type="component" value="Unassembled WGS sequence"/>
</dbReference>
<dbReference type="PATRIC" id="fig|1339352.3.peg.131"/>